<dbReference type="InterPro" id="IPR012347">
    <property type="entry name" value="Ferritin-like"/>
</dbReference>
<comment type="subcellular location">
    <subcellularLocation>
        <location evidence="2">Spore coat</location>
    </subcellularLocation>
</comment>
<evidence type="ECO:0000256" key="2">
    <source>
        <dbReference type="ARBA" id="ARBA00024325"/>
    </source>
</evidence>
<name>A0ABW4RF00_9BACL</name>
<organism evidence="4 5">
    <name type="scientific">Paenibacillus wenxiniae</name>
    <dbReference type="NCBI Taxonomy" id="1636843"/>
    <lineage>
        <taxon>Bacteria</taxon>
        <taxon>Bacillati</taxon>
        <taxon>Bacillota</taxon>
        <taxon>Bacilli</taxon>
        <taxon>Bacillales</taxon>
        <taxon>Paenibacillaceae</taxon>
        <taxon>Paenibacillus</taxon>
    </lineage>
</organism>
<evidence type="ECO:0000313" key="4">
    <source>
        <dbReference type="EMBL" id="MFD1884747.1"/>
    </source>
</evidence>
<dbReference type="EMBL" id="JBHUEH010000010">
    <property type="protein sequence ID" value="MFD1884747.1"/>
    <property type="molecule type" value="Genomic_DNA"/>
</dbReference>
<dbReference type="InterPro" id="IPR012851">
    <property type="entry name" value="Spore_coat_CotF-like"/>
</dbReference>
<keyword evidence="1" id="KW-0749">Sporulation</keyword>
<dbReference type="PANTHER" id="PTHR39183">
    <property type="entry name" value="SPORE COAT PROTEIN F-LIKE PROTEIN YHCQ"/>
    <property type="match status" value="1"/>
</dbReference>
<reference evidence="5" key="1">
    <citation type="journal article" date="2019" name="Int. J. Syst. Evol. Microbiol.">
        <title>The Global Catalogue of Microorganisms (GCM) 10K type strain sequencing project: providing services to taxonomists for standard genome sequencing and annotation.</title>
        <authorList>
            <consortium name="The Broad Institute Genomics Platform"/>
            <consortium name="The Broad Institute Genome Sequencing Center for Infectious Disease"/>
            <person name="Wu L."/>
            <person name="Ma J."/>
        </authorList>
    </citation>
    <scope>NUCLEOTIDE SEQUENCE [LARGE SCALE GENOMIC DNA]</scope>
    <source>
        <strain evidence="5">CCUG 54950</strain>
    </source>
</reference>
<evidence type="ECO:0000256" key="1">
    <source>
        <dbReference type="ARBA" id="ARBA00022969"/>
    </source>
</evidence>
<dbReference type="PANTHER" id="PTHR39183:SF1">
    <property type="entry name" value="SPORE COAT PROTEIN F-LIKE PROTEIN YHCQ"/>
    <property type="match status" value="1"/>
</dbReference>
<gene>
    <name evidence="4" type="ORF">ACFSC9_04350</name>
</gene>
<evidence type="ECO:0000313" key="5">
    <source>
        <dbReference type="Proteomes" id="UP001597233"/>
    </source>
</evidence>
<sequence length="65" mass="7515">MAKALATHEMLEVHELLIFKTSCVTKAMAMRELVKDDDLRKIIDEDIQESTKAIEDLRSILEKQQ</sequence>
<comment type="caution">
    <text evidence="4">The sequence shown here is derived from an EMBL/GenBank/DDBJ whole genome shotgun (WGS) entry which is preliminary data.</text>
</comment>
<comment type="similarity">
    <text evidence="3">Belongs to the CotF family.</text>
</comment>
<keyword evidence="5" id="KW-1185">Reference proteome</keyword>
<accession>A0ABW4RF00</accession>
<evidence type="ECO:0000256" key="3">
    <source>
        <dbReference type="ARBA" id="ARBA00024344"/>
    </source>
</evidence>
<dbReference type="RefSeq" id="WP_347324393.1">
    <property type="nucleotide sequence ID" value="NZ_JBCGUH010000003.1"/>
</dbReference>
<protein>
    <submittedName>
        <fullName evidence="4">Spore coat protein</fullName>
    </submittedName>
</protein>
<proteinExistence type="inferred from homology"/>
<keyword evidence="4" id="KW-0946">Virion</keyword>
<dbReference type="Gene3D" id="1.20.1260.10">
    <property type="match status" value="1"/>
</dbReference>
<dbReference type="Proteomes" id="UP001597233">
    <property type="component" value="Unassembled WGS sequence"/>
</dbReference>
<keyword evidence="4" id="KW-0167">Capsid protein</keyword>